<evidence type="ECO:0000313" key="13">
    <source>
        <dbReference type="Proteomes" id="UP000259030"/>
    </source>
</evidence>
<keyword evidence="2 10" id="KW-0444">Lipid biosynthesis</keyword>
<comment type="subunit">
    <text evidence="10">Acetyl-CoA carboxylase is a heterohexamer composed of biotin carboxyl carrier protein (AccB), biotin carboxylase (AccC) and two subunits each of ACCase subunit alpha (AccA) and ACCase subunit beta (AccD).</text>
</comment>
<keyword evidence="10" id="KW-0963">Cytoplasm</keyword>
<dbReference type="EC" id="2.1.3.15" evidence="10"/>
<evidence type="ECO:0000256" key="5">
    <source>
        <dbReference type="ARBA" id="ARBA00022832"/>
    </source>
</evidence>
<comment type="similarity">
    <text evidence="10">Belongs to the AccA family.</text>
</comment>
<evidence type="ECO:0000256" key="9">
    <source>
        <dbReference type="ARBA" id="ARBA00049152"/>
    </source>
</evidence>
<comment type="catalytic activity">
    <reaction evidence="9 10">
        <text>N(6)-carboxybiotinyl-L-lysyl-[protein] + acetyl-CoA = N(6)-biotinyl-L-lysyl-[protein] + malonyl-CoA</text>
        <dbReference type="Rhea" id="RHEA:54728"/>
        <dbReference type="Rhea" id="RHEA-COMP:10505"/>
        <dbReference type="Rhea" id="RHEA-COMP:10506"/>
        <dbReference type="ChEBI" id="CHEBI:57288"/>
        <dbReference type="ChEBI" id="CHEBI:57384"/>
        <dbReference type="ChEBI" id="CHEBI:83144"/>
        <dbReference type="ChEBI" id="CHEBI:83145"/>
        <dbReference type="EC" id="2.1.3.15"/>
    </reaction>
</comment>
<evidence type="ECO:0000256" key="1">
    <source>
        <dbReference type="ARBA" id="ARBA00004956"/>
    </source>
</evidence>
<feature type="domain" description="CoA carboxyltransferase C-terminal" evidence="11">
    <location>
        <begin position="38"/>
        <end position="292"/>
    </location>
</feature>
<protein>
    <recommendedName>
        <fullName evidence="10">Acetyl-coenzyme A carboxylase carboxyl transferase subunit alpha</fullName>
        <shortName evidence="10">ACCase subunit alpha</shortName>
        <shortName evidence="10">Acetyl-CoA carboxylase carboxyltransferase subunit alpha</shortName>
        <ecNumber evidence="10">2.1.3.15</ecNumber>
    </recommendedName>
</protein>
<dbReference type="GO" id="GO:0016743">
    <property type="term" value="F:carboxyl- or carbamoyltransferase activity"/>
    <property type="evidence" value="ECO:0007669"/>
    <property type="project" value="UniProtKB-UniRule"/>
</dbReference>
<keyword evidence="5 10" id="KW-0276">Fatty acid metabolism</keyword>
<dbReference type="KEGG" id="dfc:DFI_12150"/>
<evidence type="ECO:0000256" key="3">
    <source>
        <dbReference type="ARBA" id="ARBA00022679"/>
    </source>
</evidence>
<dbReference type="GO" id="GO:0003989">
    <property type="term" value="F:acetyl-CoA carboxylase activity"/>
    <property type="evidence" value="ECO:0007669"/>
    <property type="project" value="InterPro"/>
</dbReference>
<proteinExistence type="inferred from homology"/>
<evidence type="ECO:0000256" key="8">
    <source>
        <dbReference type="ARBA" id="ARBA00023160"/>
    </source>
</evidence>
<keyword evidence="8 10" id="KW-0275">Fatty acid biosynthesis</keyword>
<dbReference type="Gene3D" id="3.90.226.10">
    <property type="entry name" value="2-enoyl-CoA Hydratase, Chain A, domain 1"/>
    <property type="match status" value="1"/>
</dbReference>
<dbReference type="GO" id="GO:0006633">
    <property type="term" value="P:fatty acid biosynthetic process"/>
    <property type="evidence" value="ECO:0007669"/>
    <property type="project" value="UniProtKB-KW"/>
</dbReference>
<dbReference type="STRING" id="317577.GCA_000419625_01498"/>
<evidence type="ECO:0000256" key="10">
    <source>
        <dbReference type="HAMAP-Rule" id="MF_00823"/>
    </source>
</evidence>
<name>A0A221SYB9_9DEIO</name>
<evidence type="ECO:0000256" key="6">
    <source>
        <dbReference type="ARBA" id="ARBA00022840"/>
    </source>
</evidence>
<dbReference type="PROSITE" id="PS50989">
    <property type="entry name" value="COA_CT_CTER"/>
    <property type="match status" value="1"/>
</dbReference>
<keyword evidence="7 10" id="KW-0443">Lipid metabolism</keyword>
<dbReference type="GO" id="GO:0005524">
    <property type="term" value="F:ATP binding"/>
    <property type="evidence" value="ECO:0007669"/>
    <property type="project" value="UniProtKB-KW"/>
</dbReference>
<accession>A0A221SYB9</accession>
<gene>
    <name evidence="10" type="primary">accA</name>
    <name evidence="12" type="ORF">DFI_12150</name>
</gene>
<dbReference type="PANTHER" id="PTHR42853">
    <property type="entry name" value="ACETYL-COENZYME A CARBOXYLASE CARBOXYL TRANSFERASE SUBUNIT ALPHA"/>
    <property type="match status" value="1"/>
</dbReference>
<dbReference type="InterPro" id="IPR029045">
    <property type="entry name" value="ClpP/crotonase-like_dom_sf"/>
</dbReference>
<dbReference type="AlphaFoldDB" id="A0A221SYB9"/>
<evidence type="ECO:0000256" key="7">
    <source>
        <dbReference type="ARBA" id="ARBA00023098"/>
    </source>
</evidence>
<comment type="subcellular location">
    <subcellularLocation>
        <location evidence="10">Cytoplasm</location>
    </subcellularLocation>
</comment>
<dbReference type="UniPathway" id="UPA00655">
    <property type="reaction ID" value="UER00711"/>
</dbReference>
<dbReference type="RefSeq" id="WP_027463480.1">
    <property type="nucleotide sequence ID" value="NZ_CP021081.1"/>
</dbReference>
<evidence type="ECO:0000256" key="2">
    <source>
        <dbReference type="ARBA" id="ARBA00022516"/>
    </source>
</evidence>
<keyword evidence="13" id="KW-1185">Reference proteome</keyword>
<evidence type="ECO:0000313" key="12">
    <source>
        <dbReference type="EMBL" id="ASN81647.1"/>
    </source>
</evidence>
<dbReference type="NCBIfam" id="TIGR00513">
    <property type="entry name" value="accA"/>
    <property type="match status" value="1"/>
</dbReference>
<keyword evidence="4 10" id="KW-0547">Nucleotide-binding</keyword>
<dbReference type="NCBIfam" id="NF041504">
    <property type="entry name" value="AccA_sub"/>
    <property type="match status" value="1"/>
</dbReference>
<dbReference type="InterPro" id="IPR001095">
    <property type="entry name" value="Acetyl_CoA_COase_a_su"/>
</dbReference>
<dbReference type="InterPro" id="IPR011763">
    <property type="entry name" value="COA_CT_C"/>
</dbReference>
<dbReference type="Proteomes" id="UP000259030">
    <property type="component" value="Chromosome"/>
</dbReference>
<dbReference type="PANTHER" id="PTHR42853:SF3">
    <property type="entry name" value="ACETYL-COENZYME A CARBOXYLASE CARBOXYL TRANSFERASE SUBUNIT ALPHA, CHLOROPLASTIC"/>
    <property type="match status" value="1"/>
</dbReference>
<comment type="function">
    <text evidence="10">Component of the acetyl coenzyme A carboxylase (ACC) complex. First, biotin carboxylase catalyzes the carboxylation of biotin on its carrier protein (BCCP) and then the CO(2) group is transferred by the carboxyltransferase to acetyl-CoA to form malonyl-CoA.</text>
</comment>
<dbReference type="GO" id="GO:0009317">
    <property type="term" value="C:acetyl-CoA carboxylase complex"/>
    <property type="evidence" value="ECO:0007669"/>
    <property type="project" value="InterPro"/>
</dbReference>
<evidence type="ECO:0000259" key="11">
    <source>
        <dbReference type="PROSITE" id="PS50989"/>
    </source>
</evidence>
<sequence>MTAADTLRELETRLRDLEATAGKAGPESAAALGPAIEALRSEVGRLRAESGTGMGRWERVQLARAQGRPTALDYVERLCTEFHELHGDRRYADDPALIGGPARWNGEPVMLLLQQKGRDTKSKIKRRFGSANPEGYRKAVRLMDLADKFGLPVVALVDTQGAYPGLEAEERGQGWAIAESIRRMLNLRVPVVSVVIGEGGSGGALAVGVGNRVLIQENAWYSVISPEGAASIIWKDATKAPLAAEALKLTAPDLLEMGIVEEVIAEPAGGAHLDMDGAARAVGEAVSRHLQELAGLNAEELLRQRHDRFRALGAYTETDA</sequence>
<dbReference type="PRINTS" id="PR01069">
    <property type="entry name" value="ACCCTRFRASEA"/>
</dbReference>
<dbReference type="NCBIfam" id="NF004344">
    <property type="entry name" value="PRK05724.1"/>
    <property type="match status" value="1"/>
</dbReference>
<dbReference type="SUPFAM" id="SSF52096">
    <property type="entry name" value="ClpP/crotonase"/>
    <property type="match status" value="1"/>
</dbReference>
<dbReference type="EMBL" id="CP021081">
    <property type="protein sequence ID" value="ASN81647.1"/>
    <property type="molecule type" value="Genomic_DNA"/>
</dbReference>
<dbReference type="GO" id="GO:2001295">
    <property type="term" value="P:malonyl-CoA biosynthetic process"/>
    <property type="evidence" value="ECO:0007669"/>
    <property type="project" value="UniProtKB-UniRule"/>
</dbReference>
<evidence type="ECO:0000256" key="4">
    <source>
        <dbReference type="ARBA" id="ARBA00022741"/>
    </source>
</evidence>
<organism evidence="12 13">
    <name type="scientific">Deinococcus ficus</name>
    <dbReference type="NCBI Taxonomy" id="317577"/>
    <lineage>
        <taxon>Bacteria</taxon>
        <taxon>Thermotogati</taxon>
        <taxon>Deinococcota</taxon>
        <taxon>Deinococci</taxon>
        <taxon>Deinococcales</taxon>
        <taxon>Deinococcaceae</taxon>
        <taxon>Deinococcus</taxon>
    </lineage>
</organism>
<keyword evidence="3 10" id="KW-0808">Transferase</keyword>
<comment type="pathway">
    <text evidence="1 10">Lipid metabolism; malonyl-CoA biosynthesis; malonyl-CoA from acetyl-CoA: step 1/1.</text>
</comment>
<reference evidence="12 13" key="1">
    <citation type="submission" date="2017-05" db="EMBL/GenBank/DDBJ databases">
        <title>The complete genome sequence of Deinococcus ficus isolated from the rhizosphere of the Ficus religiosa L. in Taiwan.</title>
        <authorList>
            <person name="Wu K.-M."/>
            <person name="Liao T.-L."/>
            <person name="Liu Y.-M."/>
            <person name="Young C.-C."/>
            <person name="Tsai S.-F."/>
        </authorList>
    </citation>
    <scope>NUCLEOTIDE SEQUENCE [LARGE SCALE GENOMIC DNA]</scope>
    <source>
        <strain evidence="12 13">CC-FR2-10</strain>
    </source>
</reference>
<dbReference type="HAMAP" id="MF_00823">
    <property type="entry name" value="AcetylCoA_CT_alpha"/>
    <property type="match status" value="1"/>
</dbReference>
<dbReference type="Pfam" id="PF03255">
    <property type="entry name" value="ACCA"/>
    <property type="match status" value="1"/>
</dbReference>
<keyword evidence="6 10" id="KW-0067">ATP-binding</keyword>